<evidence type="ECO:0000256" key="1">
    <source>
        <dbReference type="ARBA" id="ARBA00009375"/>
    </source>
</evidence>
<dbReference type="EC" id="5.4.99.12" evidence="4"/>
<dbReference type="PANTHER" id="PTHR11142">
    <property type="entry name" value="PSEUDOURIDYLATE SYNTHASE"/>
    <property type="match status" value="1"/>
</dbReference>
<feature type="domain" description="Pseudouridine synthase I TruA alpha/beta" evidence="6">
    <location>
        <begin position="111"/>
        <end position="217"/>
    </location>
</feature>
<keyword evidence="8" id="KW-1185">Reference proteome</keyword>
<dbReference type="InterPro" id="IPR001406">
    <property type="entry name" value="PsdUridine_synth_TruA"/>
</dbReference>
<dbReference type="Gene3D" id="3.30.70.580">
    <property type="entry name" value="Pseudouridine synthase I, catalytic domain, N-terminal subdomain"/>
    <property type="match status" value="1"/>
</dbReference>
<proteinExistence type="inferred from homology"/>
<dbReference type="Proteomes" id="UP001501490">
    <property type="component" value="Unassembled WGS sequence"/>
</dbReference>
<sequence length="301" mass="32293">MLRLDRPVLLVCAGRTDAGVHARGQVAHVDLDADDLPDPALLHRRLARVLRDDVVVRRVSAAPPGFHARFGAVWRRYVYRLWDGPTGTDPLLRRHVTRLRAPLDLDAFNAAAQGLLGLRDFASFCKRRDGATTIRTLLDCRADRVASGPLAGVVEVTVRADAFCHSMVRAVVGALTEVGLGRRDAGWLAELASAAERRSGVPVLPAHGLTLEEVGYPLDEELAARVAEAQTIRTLPDAGGRRPGASEEHASERRAGAPVLRGRGAEGTSKATSGEPETGEPSETWPRMTGLPAPGANEENT</sequence>
<gene>
    <name evidence="7" type="primary">truA</name>
    <name evidence="7" type="ORF">GCM10022236_22530</name>
</gene>
<evidence type="ECO:0000313" key="8">
    <source>
        <dbReference type="Proteomes" id="UP001501490"/>
    </source>
</evidence>
<dbReference type="InterPro" id="IPR020095">
    <property type="entry name" value="PsdUridine_synth_TruA_C"/>
</dbReference>
<reference evidence="8" key="1">
    <citation type="journal article" date="2019" name="Int. J. Syst. Evol. Microbiol.">
        <title>The Global Catalogue of Microorganisms (GCM) 10K type strain sequencing project: providing services to taxonomists for standard genome sequencing and annotation.</title>
        <authorList>
            <consortium name="The Broad Institute Genomics Platform"/>
            <consortium name="The Broad Institute Genome Sequencing Center for Infectious Disease"/>
            <person name="Wu L."/>
            <person name="Ma J."/>
        </authorList>
    </citation>
    <scope>NUCLEOTIDE SEQUENCE [LARGE SCALE GENOMIC DNA]</scope>
    <source>
        <strain evidence="8">JCM 16929</strain>
    </source>
</reference>
<dbReference type="InterPro" id="IPR020103">
    <property type="entry name" value="PsdUridine_synth_cat_dom_sf"/>
</dbReference>
<dbReference type="EMBL" id="BAABAB010000015">
    <property type="protein sequence ID" value="GAA3619796.1"/>
    <property type="molecule type" value="Genomic_DNA"/>
</dbReference>
<evidence type="ECO:0000256" key="2">
    <source>
        <dbReference type="ARBA" id="ARBA00022694"/>
    </source>
</evidence>
<organism evidence="7 8">
    <name type="scientific">Microlunatus ginsengisoli</name>
    <dbReference type="NCBI Taxonomy" id="363863"/>
    <lineage>
        <taxon>Bacteria</taxon>
        <taxon>Bacillati</taxon>
        <taxon>Actinomycetota</taxon>
        <taxon>Actinomycetes</taxon>
        <taxon>Propionibacteriales</taxon>
        <taxon>Propionibacteriaceae</taxon>
        <taxon>Microlunatus</taxon>
    </lineage>
</organism>
<dbReference type="Gene3D" id="3.30.70.660">
    <property type="entry name" value="Pseudouridine synthase I, catalytic domain, C-terminal subdomain"/>
    <property type="match status" value="1"/>
</dbReference>
<keyword evidence="2 4" id="KW-0819">tRNA processing</keyword>
<keyword evidence="3 4" id="KW-0413">Isomerase</keyword>
<protein>
    <recommendedName>
        <fullName evidence="4">tRNA pseudouridine synthase</fullName>
        <ecNumber evidence="4">5.4.99.12</ecNumber>
    </recommendedName>
</protein>
<dbReference type="InterPro" id="IPR020094">
    <property type="entry name" value="TruA/RsuA/RluB/E/F_N"/>
</dbReference>
<name>A0ABP6ZVK3_9ACTN</name>
<dbReference type="Pfam" id="PF01416">
    <property type="entry name" value="PseudoU_synth_1"/>
    <property type="match status" value="1"/>
</dbReference>
<accession>A0ABP6ZVK3</accession>
<dbReference type="SUPFAM" id="SSF55120">
    <property type="entry name" value="Pseudouridine synthase"/>
    <property type="match status" value="1"/>
</dbReference>
<dbReference type="CDD" id="cd02570">
    <property type="entry name" value="PseudoU_synth_EcTruA"/>
    <property type="match status" value="1"/>
</dbReference>
<feature type="region of interest" description="Disordered" evidence="5">
    <location>
        <begin position="233"/>
        <end position="301"/>
    </location>
</feature>
<comment type="catalytic activity">
    <reaction evidence="4">
        <text>uridine(38/39/40) in tRNA = pseudouridine(38/39/40) in tRNA</text>
        <dbReference type="Rhea" id="RHEA:22376"/>
        <dbReference type="Rhea" id="RHEA-COMP:10085"/>
        <dbReference type="Rhea" id="RHEA-COMP:10087"/>
        <dbReference type="ChEBI" id="CHEBI:65314"/>
        <dbReference type="ChEBI" id="CHEBI:65315"/>
        <dbReference type="EC" id="5.4.99.12"/>
    </reaction>
</comment>
<dbReference type="PANTHER" id="PTHR11142:SF0">
    <property type="entry name" value="TRNA PSEUDOURIDINE SYNTHASE-LIKE 1"/>
    <property type="match status" value="1"/>
</dbReference>
<evidence type="ECO:0000256" key="5">
    <source>
        <dbReference type="SAM" id="MobiDB-lite"/>
    </source>
</evidence>
<comment type="similarity">
    <text evidence="1 4">Belongs to the tRNA pseudouridine synthase TruA family.</text>
</comment>
<evidence type="ECO:0000313" key="7">
    <source>
        <dbReference type="EMBL" id="GAA3619796.1"/>
    </source>
</evidence>
<dbReference type="InterPro" id="IPR020097">
    <property type="entry name" value="PsdUridine_synth_TruA_a/b_dom"/>
</dbReference>
<evidence type="ECO:0000259" key="6">
    <source>
        <dbReference type="Pfam" id="PF01416"/>
    </source>
</evidence>
<comment type="caution">
    <text evidence="7">The sequence shown here is derived from an EMBL/GenBank/DDBJ whole genome shotgun (WGS) entry which is preliminary data.</text>
</comment>
<evidence type="ECO:0000256" key="4">
    <source>
        <dbReference type="RuleBase" id="RU003792"/>
    </source>
</evidence>
<feature type="compositionally biased region" description="Basic and acidic residues" evidence="5">
    <location>
        <begin position="244"/>
        <end position="255"/>
    </location>
</feature>
<evidence type="ECO:0000256" key="3">
    <source>
        <dbReference type="ARBA" id="ARBA00023235"/>
    </source>
</evidence>